<dbReference type="CDD" id="cd07971">
    <property type="entry name" value="OBF_DNA_ligase_LigD"/>
    <property type="match status" value="1"/>
</dbReference>
<dbReference type="KEGG" id="sarm:DVA86_16355"/>
<dbReference type="InterPro" id="IPR012340">
    <property type="entry name" value="NA-bd_OB-fold"/>
</dbReference>
<evidence type="ECO:0000256" key="1">
    <source>
        <dbReference type="ARBA" id="ARBA00007572"/>
    </source>
</evidence>
<dbReference type="InterPro" id="IPR012309">
    <property type="entry name" value="DNA_ligase_ATP-dep_C"/>
</dbReference>
<dbReference type="GO" id="GO:0006281">
    <property type="term" value="P:DNA repair"/>
    <property type="evidence" value="ECO:0007669"/>
    <property type="project" value="InterPro"/>
</dbReference>
<evidence type="ECO:0000313" key="7">
    <source>
        <dbReference type="EMBL" id="AXK33996.1"/>
    </source>
</evidence>
<comment type="catalytic activity">
    <reaction evidence="4">
        <text>ATP + (deoxyribonucleotide)n-3'-hydroxyl + 5'-phospho-(deoxyribonucleotide)m = (deoxyribonucleotide)n+m + AMP + diphosphate.</text>
        <dbReference type="EC" id="6.5.1.1"/>
    </reaction>
</comment>
<evidence type="ECO:0000313" key="8">
    <source>
        <dbReference type="Proteomes" id="UP000254425"/>
    </source>
</evidence>
<dbReference type="InterPro" id="IPR014146">
    <property type="entry name" value="LigD_ligase_dom"/>
</dbReference>
<reference evidence="7 8" key="1">
    <citation type="submission" date="2018-07" db="EMBL/GenBank/DDBJ databases">
        <title>Draft genome of the type strain Streptomyces armeniacus ATCC 15676.</title>
        <authorList>
            <person name="Labana P."/>
            <person name="Gosse J.T."/>
            <person name="Boddy C.N."/>
        </authorList>
    </citation>
    <scope>NUCLEOTIDE SEQUENCE [LARGE SCALE GENOMIC DNA]</scope>
    <source>
        <strain evidence="7 8">ATCC 15676</strain>
    </source>
</reference>
<protein>
    <recommendedName>
        <fullName evidence="2">DNA ligase (ATP)</fullName>
        <ecNumber evidence="2">6.5.1.1</ecNumber>
    </recommendedName>
</protein>
<comment type="similarity">
    <text evidence="1">Belongs to the ATP-dependent DNA ligase family.</text>
</comment>
<dbReference type="Gene3D" id="3.30.1490.70">
    <property type="match status" value="1"/>
</dbReference>
<dbReference type="CDD" id="cd07906">
    <property type="entry name" value="Adenylation_DNA_ligase_LigD_LigC"/>
    <property type="match status" value="1"/>
</dbReference>
<keyword evidence="8" id="KW-1185">Reference proteome</keyword>
<evidence type="ECO:0000259" key="6">
    <source>
        <dbReference type="PROSITE" id="PS50160"/>
    </source>
</evidence>
<name>A0A345XQT0_9ACTN</name>
<dbReference type="Pfam" id="PF01068">
    <property type="entry name" value="DNA_ligase_A_M"/>
    <property type="match status" value="1"/>
</dbReference>
<dbReference type="GO" id="GO:0006310">
    <property type="term" value="P:DNA recombination"/>
    <property type="evidence" value="ECO:0007669"/>
    <property type="project" value="InterPro"/>
</dbReference>
<proteinExistence type="inferred from homology"/>
<accession>A0A345XQT0</accession>
<dbReference type="EC" id="6.5.1.1" evidence="2"/>
<dbReference type="Gene3D" id="3.30.470.30">
    <property type="entry name" value="DNA ligase/mRNA capping enzyme"/>
    <property type="match status" value="1"/>
</dbReference>
<feature type="compositionally biased region" description="Low complexity" evidence="5">
    <location>
        <begin position="369"/>
        <end position="380"/>
    </location>
</feature>
<dbReference type="Gene3D" id="2.40.50.140">
    <property type="entry name" value="Nucleic acid-binding proteins"/>
    <property type="match status" value="1"/>
</dbReference>
<dbReference type="NCBIfam" id="TIGR02779">
    <property type="entry name" value="NHEJ_ligase_lig"/>
    <property type="match status" value="1"/>
</dbReference>
<dbReference type="Pfam" id="PF04679">
    <property type="entry name" value="DNA_ligase_A_C"/>
    <property type="match status" value="1"/>
</dbReference>
<evidence type="ECO:0000256" key="5">
    <source>
        <dbReference type="SAM" id="MobiDB-lite"/>
    </source>
</evidence>
<dbReference type="SUPFAM" id="SSF56091">
    <property type="entry name" value="DNA ligase/mRNA capping enzyme, catalytic domain"/>
    <property type="match status" value="1"/>
</dbReference>
<dbReference type="InterPro" id="IPR016059">
    <property type="entry name" value="DNA_ligase_ATP-dep_CS"/>
</dbReference>
<feature type="domain" description="ATP-dependent DNA ligase family profile" evidence="6">
    <location>
        <begin position="126"/>
        <end position="216"/>
    </location>
</feature>
<dbReference type="InterPro" id="IPR012310">
    <property type="entry name" value="DNA_ligase_ATP-dep_cent"/>
</dbReference>
<dbReference type="EMBL" id="CP031320">
    <property type="protein sequence ID" value="AXK33996.1"/>
    <property type="molecule type" value="Genomic_DNA"/>
</dbReference>
<dbReference type="GO" id="GO:0005524">
    <property type="term" value="F:ATP binding"/>
    <property type="evidence" value="ECO:0007669"/>
    <property type="project" value="InterPro"/>
</dbReference>
<dbReference type="PROSITE" id="PS50160">
    <property type="entry name" value="DNA_LIGASE_A3"/>
    <property type="match status" value="1"/>
</dbReference>
<gene>
    <name evidence="7" type="ORF">DVA86_16355</name>
</gene>
<dbReference type="GO" id="GO:0003910">
    <property type="term" value="F:DNA ligase (ATP) activity"/>
    <property type="evidence" value="ECO:0007669"/>
    <property type="project" value="UniProtKB-EC"/>
</dbReference>
<evidence type="ECO:0000256" key="4">
    <source>
        <dbReference type="ARBA" id="ARBA00034003"/>
    </source>
</evidence>
<organism evidence="7 8">
    <name type="scientific">Streptomyces armeniacus</name>
    <dbReference type="NCBI Taxonomy" id="83291"/>
    <lineage>
        <taxon>Bacteria</taxon>
        <taxon>Bacillati</taxon>
        <taxon>Actinomycetota</taxon>
        <taxon>Actinomycetes</taxon>
        <taxon>Kitasatosporales</taxon>
        <taxon>Streptomycetaceae</taxon>
        <taxon>Streptomyces</taxon>
    </lineage>
</organism>
<dbReference type="InterPro" id="IPR050191">
    <property type="entry name" value="ATP-dep_DNA_ligase"/>
</dbReference>
<sequence length="398" mass="44186">MSASGLLDGLSPEHRRLLAPAPYGEELATRPMLAKLSDQREFGEGWIFERKLDGVRALASRSGDRVRLLSRSAQHLNRTYPELVDALAAQDCADFVVDGEVVAFAHGRTDFARLQRRMQLTNPRAARASGVAVVYYLFDLLALDGCDTTRLPLRTRKSLLRDALTFRAPLRLTTHRNSGGPELLEQACANGWEGLIAKRAGGRYRFGRTPDWLKLKCARGQEFVIGGFTEPQSSRVGFGALLLGYYDGTQLRYAGKVGTGYDRSTLLRLRDRMDGLETARSPFADRVSERRARWVRPELVAEVAFTEWTRDGMLRHPRYQGLRDDKRPEDVVREEPGVRGALSALMPVGDRGRTPRFAQRPRETRRPRASQAAATAATAETATATALATAARTTFAGV</sequence>
<dbReference type="SUPFAM" id="SSF50249">
    <property type="entry name" value="Nucleic acid-binding proteins"/>
    <property type="match status" value="1"/>
</dbReference>
<dbReference type="Proteomes" id="UP000254425">
    <property type="component" value="Chromosome"/>
</dbReference>
<evidence type="ECO:0000256" key="3">
    <source>
        <dbReference type="ARBA" id="ARBA00022598"/>
    </source>
</evidence>
<dbReference type="PANTHER" id="PTHR45674:SF4">
    <property type="entry name" value="DNA LIGASE 1"/>
    <property type="match status" value="1"/>
</dbReference>
<evidence type="ECO:0000256" key="2">
    <source>
        <dbReference type="ARBA" id="ARBA00012727"/>
    </source>
</evidence>
<feature type="region of interest" description="Disordered" evidence="5">
    <location>
        <begin position="347"/>
        <end position="380"/>
    </location>
</feature>
<dbReference type="PROSITE" id="PS00697">
    <property type="entry name" value="DNA_LIGASE_A1"/>
    <property type="match status" value="1"/>
</dbReference>
<dbReference type="PANTHER" id="PTHR45674">
    <property type="entry name" value="DNA LIGASE 1/3 FAMILY MEMBER"/>
    <property type="match status" value="1"/>
</dbReference>
<dbReference type="AlphaFoldDB" id="A0A345XQT0"/>
<keyword evidence="3 7" id="KW-0436">Ligase</keyword>